<evidence type="ECO:0000313" key="1">
    <source>
        <dbReference type="EMBL" id="DAE22134.1"/>
    </source>
</evidence>
<proteinExistence type="predicted"/>
<name>A0A8S5QSF5_9CAUD</name>
<reference evidence="1" key="1">
    <citation type="journal article" date="2021" name="Proc. Natl. Acad. Sci. U.S.A.">
        <title>A Catalog of Tens of Thousands of Viruses from Human Metagenomes Reveals Hidden Associations with Chronic Diseases.</title>
        <authorList>
            <person name="Tisza M.J."/>
            <person name="Buck C.B."/>
        </authorList>
    </citation>
    <scope>NUCLEOTIDE SEQUENCE</scope>
    <source>
        <strain evidence="1">CtX172</strain>
    </source>
</reference>
<protein>
    <submittedName>
        <fullName evidence="1">Uncharacterized protein</fullName>
    </submittedName>
</protein>
<dbReference type="EMBL" id="BK015727">
    <property type="protein sequence ID" value="DAE22134.1"/>
    <property type="molecule type" value="Genomic_DNA"/>
</dbReference>
<accession>A0A8S5QSF5</accession>
<organism evidence="1">
    <name type="scientific">Myoviridae sp. ctX172</name>
    <dbReference type="NCBI Taxonomy" id="2826663"/>
    <lineage>
        <taxon>Viruses</taxon>
        <taxon>Duplodnaviria</taxon>
        <taxon>Heunggongvirae</taxon>
        <taxon>Uroviricota</taxon>
        <taxon>Caudoviricetes</taxon>
    </lineage>
</organism>
<sequence length="44" mass="5519">MLHCLRKRPKTVKFRRLFDICDRRSDLRLRLFVLRFQPLVGVYR</sequence>